<proteinExistence type="predicted"/>
<protein>
    <submittedName>
        <fullName evidence="1">Uncharacterized protein</fullName>
    </submittedName>
</protein>
<organism evidence="1 2">
    <name type="scientific">Trifolium pratense</name>
    <name type="common">Red clover</name>
    <dbReference type="NCBI Taxonomy" id="57577"/>
    <lineage>
        <taxon>Eukaryota</taxon>
        <taxon>Viridiplantae</taxon>
        <taxon>Streptophyta</taxon>
        <taxon>Embryophyta</taxon>
        <taxon>Tracheophyta</taxon>
        <taxon>Spermatophyta</taxon>
        <taxon>Magnoliopsida</taxon>
        <taxon>eudicotyledons</taxon>
        <taxon>Gunneridae</taxon>
        <taxon>Pentapetalae</taxon>
        <taxon>rosids</taxon>
        <taxon>fabids</taxon>
        <taxon>Fabales</taxon>
        <taxon>Fabaceae</taxon>
        <taxon>Papilionoideae</taxon>
        <taxon>50 kb inversion clade</taxon>
        <taxon>NPAAA clade</taxon>
        <taxon>Hologalegina</taxon>
        <taxon>IRL clade</taxon>
        <taxon>Trifolieae</taxon>
        <taxon>Trifolium</taxon>
    </lineage>
</organism>
<gene>
    <name evidence="1" type="ORF">MILVUS5_LOCUS37430</name>
</gene>
<evidence type="ECO:0000313" key="2">
    <source>
        <dbReference type="Proteomes" id="UP001177021"/>
    </source>
</evidence>
<accession>A0ACB0LWX4</accession>
<keyword evidence="2" id="KW-1185">Reference proteome</keyword>
<dbReference type="EMBL" id="CASHSV030000716">
    <property type="protein sequence ID" value="CAJ2674074.1"/>
    <property type="molecule type" value="Genomic_DNA"/>
</dbReference>
<dbReference type="Proteomes" id="UP001177021">
    <property type="component" value="Unassembled WGS sequence"/>
</dbReference>
<name>A0ACB0LWX4_TRIPR</name>
<evidence type="ECO:0000313" key="1">
    <source>
        <dbReference type="EMBL" id="CAJ2674074.1"/>
    </source>
</evidence>
<comment type="caution">
    <text evidence="1">The sequence shown here is derived from an EMBL/GenBank/DDBJ whole genome shotgun (WGS) entry which is preliminary data.</text>
</comment>
<reference evidence="1" key="1">
    <citation type="submission" date="2023-10" db="EMBL/GenBank/DDBJ databases">
        <authorList>
            <person name="Rodriguez Cubillos JULIANA M."/>
            <person name="De Vega J."/>
        </authorList>
    </citation>
    <scope>NUCLEOTIDE SEQUENCE</scope>
</reference>
<sequence length="253" mass="28769">MAKTKTSSKSKTSIFLCCFGSNDDSTSVKESNYISKEKRSSWFSWRRIRIKMKSTSKTVPLEASFSQVKAYSKSRSKLSSTLHKKSKTPPTNPPPLPQPSPPHPATPYYSPTQTRHGPISTNNNITEDQIIRTTPTRLKRQERRLSSAMQNHTTNKNARKHSYDPIIGMSVLVVTLVIMIFWGRFCAILCTSAWLYFIPRFRNSVVVVDVDDHDDVDAKIKSKNVVDLDSEEYKKKVIMEGLLGRNNRGNNNK</sequence>